<organism evidence="6 7">
    <name type="scientific">Corticicoccus populi</name>
    <dbReference type="NCBI Taxonomy" id="1812821"/>
    <lineage>
        <taxon>Bacteria</taxon>
        <taxon>Bacillati</taxon>
        <taxon>Bacillota</taxon>
        <taxon>Bacilli</taxon>
        <taxon>Bacillales</taxon>
        <taxon>Staphylococcaceae</taxon>
        <taxon>Corticicoccus</taxon>
    </lineage>
</organism>
<keyword evidence="2" id="KW-0813">Transport</keyword>
<dbReference type="Gene3D" id="3.40.50.300">
    <property type="entry name" value="P-loop containing nucleotide triphosphate hydrolases"/>
    <property type="match status" value="1"/>
</dbReference>
<dbReference type="RefSeq" id="WP_377775756.1">
    <property type="nucleotide sequence ID" value="NZ_JBHUOQ010000005.1"/>
</dbReference>
<reference evidence="7" key="1">
    <citation type="journal article" date="2019" name="Int. J. Syst. Evol. Microbiol.">
        <title>The Global Catalogue of Microorganisms (GCM) 10K type strain sequencing project: providing services to taxonomists for standard genome sequencing and annotation.</title>
        <authorList>
            <consortium name="The Broad Institute Genomics Platform"/>
            <consortium name="The Broad Institute Genome Sequencing Center for Infectious Disease"/>
            <person name="Wu L."/>
            <person name="Ma J."/>
        </authorList>
    </citation>
    <scope>NUCLEOTIDE SEQUENCE [LARGE SCALE GENOMIC DNA]</scope>
    <source>
        <strain evidence="7">KCTC 33575</strain>
    </source>
</reference>
<comment type="caution">
    <text evidence="6">The sequence shown here is derived from an EMBL/GenBank/DDBJ whole genome shotgun (WGS) entry which is preliminary data.</text>
</comment>
<evidence type="ECO:0000313" key="6">
    <source>
        <dbReference type="EMBL" id="MFD2831469.1"/>
    </source>
</evidence>
<dbReference type="Proteomes" id="UP001597519">
    <property type="component" value="Unassembled WGS sequence"/>
</dbReference>
<keyword evidence="4 6" id="KW-0067">ATP-binding</keyword>
<dbReference type="EMBL" id="JBHUOQ010000005">
    <property type="protein sequence ID" value="MFD2831469.1"/>
    <property type="molecule type" value="Genomic_DNA"/>
</dbReference>
<dbReference type="PROSITE" id="PS00211">
    <property type="entry name" value="ABC_TRANSPORTER_1"/>
    <property type="match status" value="1"/>
</dbReference>
<comment type="similarity">
    <text evidence="1">Belongs to the ABC transporter superfamily.</text>
</comment>
<dbReference type="InterPro" id="IPR017871">
    <property type="entry name" value="ABC_transporter-like_CS"/>
</dbReference>
<dbReference type="InterPro" id="IPR027417">
    <property type="entry name" value="P-loop_NTPase"/>
</dbReference>
<dbReference type="Pfam" id="PF13732">
    <property type="entry name" value="DrrA1-3_C"/>
    <property type="match status" value="1"/>
</dbReference>
<dbReference type="SUPFAM" id="SSF52540">
    <property type="entry name" value="P-loop containing nucleoside triphosphate hydrolases"/>
    <property type="match status" value="1"/>
</dbReference>
<dbReference type="InterPro" id="IPR050763">
    <property type="entry name" value="ABC_transporter_ATP-binding"/>
</dbReference>
<keyword evidence="7" id="KW-1185">Reference proteome</keyword>
<dbReference type="InterPro" id="IPR003439">
    <property type="entry name" value="ABC_transporter-like_ATP-bd"/>
</dbReference>
<protein>
    <submittedName>
        <fullName evidence="6">ABC transporter ATP-binding protein</fullName>
    </submittedName>
</protein>
<dbReference type="Pfam" id="PF00005">
    <property type="entry name" value="ABC_tran"/>
    <property type="match status" value="1"/>
</dbReference>
<evidence type="ECO:0000313" key="7">
    <source>
        <dbReference type="Proteomes" id="UP001597519"/>
    </source>
</evidence>
<evidence type="ECO:0000256" key="4">
    <source>
        <dbReference type="ARBA" id="ARBA00022840"/>
    </source>
</evidence>
<gene>
    <name evidence="6" type="ORF">ACFSX4_13415</name>
</gene>
<dbReference type="SMART" id="SM00382">
    <property type="entry name" value="AAA"/>
    <property type="match status" value="1"/>
</dbReference>
<dbReference type="InterPro" id="IPR025302">
    <property type="entry name" value="DrrA1/2-like_C"/>
</dbReference>
<proteinExistence type="inferred from homology"/>
<evidence type="ECO:0000256" key="1">
    <source>
        <dbReference type="ARBA" id="ARBA00005417"/>
    </source>
</evidence>
<accession>A0ABW5WZC6</accession>
<evidence type="ECO:0000259" key="5">
    <source>
        <dbReference type="PROSITE" id="PS50893"/>
    </source>
</evidence>
<keyword evidence="3" id="KW-0547">Nucleotide-binding</keyword>
<dbReference type="GO" id="GO:0005524">
    <property type="term" value="F:ATP binding"/>
    <property type="evidence" value="ECO:0007669"/>
    <property type="project" value="UniProtKB-KW"/>
</dbReference>
<name>A0ABW5WZC6_9STAP</name>
<dbReference type="PANTHER" id="PTHR42711:SF5">
    <property type="entry name" value="ABC TRANSPORTER ATP-BINDING PROTEIN NATA"/>
    <property type="match status" value="1"/>
</dbReference>
<dbReference type="InterPro" id="IPR003593">
    <property type="entry name" value="AAA+_ATPase"/>
</dbReference>
<dbReference type="PROSITE" id="PS50893">
    <property type="entry name" value="ABC_TRANSPORTER_2"/>
    <property type="match status" value="1"/>
</dbReference>
<evidence type="ECO:0000256" key="3">
    <source>
        <dbReference type="ARBA" id="ARBA00022741"/>
    </source>
</evidence>
<dbReference type="PANTHER" id="PTHR42711">
    <property type="entry name" value="ABC TRANSPORTER ATP-BINDING PROTEIN"/>
    <property type="match status" value="1"/>
</dbReference>
<sequence length="299" mass="33799">MSLKLTHLTKTFGSNTAVDDINLDVPKGSMYGFLGGNGAGKTTTFRMILGLLTQTTGEITYDGKKIDYSMTDKIGYLPEERGLHPKLKVSEQVKYLGKLKGMSTKEVNNKLDYWLERFEVPENREKKIEKLSKGNQQKIQLIASIIHNPELIILDEPFSGLDPVNVEMLKSAVKELNKDGATIIFSTHRMEHVEELCEELCILNKGKQIVSGNIDQIKDDFGQKDIIIEGDHDVSFIKAMPGVLDVKRVRNKTTVKIADEQFAEPIFNEVIKLGYFKRFQVQEPSINDIFIAKVGEKYE</sequence>
<feature type="domain" description="ABC transporter" evidence="5">
    <location>
        <begin position="3"/>
        <end position="230"/>
    </location>
</feature>
<evidence type="ECO:0000256" key="2">
    <source>
        <dbReference type="ARBA" id="ARBA00022448"/>
    </source>
</evidence>